<organism evidence="4">
    <name type="scientific">Haptolina ericina</name>
    <dbReference type="NCBI Taxonomy" id="156174"/>
    <lineage>
        <taxon>Eukaryota</taxon>
        <taxon>Haptista</taxon>
        <taxon>Haptophyta</taxon>
        <taxon>Prymnesiophyceae</taxon>
        <taxon>Prymnesiales</taxon>
        <taxon>Prymnesiaceae</taxon>
        <taxon>Haptolina</taxon>
    </lineage>
</organism>
<proteinExistence type="predicted"/>
<dbReference type="SUPFAM" id="SSF54791">
    <property type="entry name" value="Eukaryotic type KH-domain (KH-domain type I)"/>
    <property type="match status" value="3"/>
</dbReference>
<dbReference type="PROSITE" id="PS50084">
    <property type="entry name" value="KH_TYPE_1"/>
    <property type="match status" value="2"/>
</dbReference>
<evidence type="ECO:0000259" key="3">
    <source>
        <dbReference type="SMART" id="SM00322"/>
    </source>
</evidence>
<dbReference type="EMBL" id="HBHX01028053">
    <property type="protein sequence ID" value="CAE0114979.1"/>
    <property type="molecule type" value="Transcribed_RNA"/>
</dbReference>
<dbReference type="Gene3D" id="3.30.1370.10">
    <property type="entry name" value="K Homology domain, type 1"/>
    <property type="match status" value="3"/>
</dbReference>
<evidence type="ECO:0000256" key="2">
    <source>
        <dbReference type="PROSITE-ProRule" id="PRU00117"/>
    </source>
</evidence>
<gene>
    <name evidence="4" type="ORF">HERI1096_LOCUS15664</name>
</gene>
<reference evidence="4" key="1">
    <citation type="submission" date="2021-01" db="EMBL/GenBank/DDBJ databases">
        <authorList>
            <person name="Corre E."/>
            <person name="Pelletier E."/>
            <person name="Niang G."/>
            <person name="Scheremetjew M."/>
            <person name="Finn R."/>
            <person name="Kale V."/>
            <person name="Holt S."/>
            <person name="Cochrane G."/>
            <person name="Meng A."/>
            <person name="Brown T."/>
            <person name="Cohen L."/>
        </authorList>
    </citation>
    <scope>NUCLEOTIDE SEQUENCE</scope>
    <source>
        <strain evidence="4">CCMP281</strain>
    </source>
</reference>
<name>A0A7S3ATV9_9EUKA</name>
<dbReference type="InterPro" id="IPR004088">
    <property type="entry name" value="KH_dom_type_1"/>
</dbReference>
<evidence type="ECO:0000313" key="4">
    <source>
        <dbReference type="EMBL" id="CAE0114979.1"/>
    </source>
</evidence>
<dbReference type="InterPro" id="IPR004087">
    <property type="entry name" value="KH_dom"/>
</dbReference>
<dbReference type="InterPro" id="IPR036612">
    <property type="entry name" value="KH_dom_type_1_sf"/>
</dbReference>
<sequence length="391" mass="40729">MEESNSRIRISAMDEILPVTRERIATIAGTAEALLRAQQLISAVLAEPRQGDTEAVPTERTLKLLMPNGAIGAVIGKGGTVIKEIMMQTGAHLKIAQPAEAIPQTQERVLTLTGTVLAIDSAQNEIVHKLAAAPPGQQIKETDYKVLKGSGLPQYPQIPMGAPYGMPWMQQGHRALPPAPGGGPMSYKQFMSTLADDVSPEEAQRQYQDYLRSVGGGPGLGGGSKSTANAANAITQQMPLPDKIVSGIIGKGGIVIKEIINRSGAEVKISQKDSGNQGSERIVSITGAPESVAAAQRLISDRCRDIEQQIARAASGAGGFPSAPASATSFAPPAFGYDNPQLGYCMQGMGGYAQPPGSQFNSAPGFGALGGAAQQQYGYACQPPAAGTTPW</sequence>
<dbReference type="AlphaFoldDB" id="A0A7S3ATV9"/>
<keyword evidence="2" id="KW-0694">RNA-binding</keyword>
<accession>A0A7S3ATV9</accession>
<feature type="domain" description="K Homology" evidence="3">
    <location>
        <begin position="232"/>
        <end position="304"/>
    </location>
</feature>
<dbReference type="PANTHER" id="PTHR10288">
    <property type="entry name" value="KH DOMAIN CONTAINING RNA BINDING PROTEIN"/>
    <property type="match status" value="1"/>
</dbReference>
<dbReference type="SMART" id="SM00322">
    <property type="entry name" value="KH"/>
    <property type="match status" value="2"/>
</dbReference>
<keyword evidence="1" id="KW-0677">Repeat</keyword>
<evidence type="ECO:0000256" key="1">
    <source>
        <dbReference type="ARBA" id="ARBA00022737"/>
    </source>
</evidence>
<dbReference type="Pfam" id="PF00013">
    <property type="entry name" value="KH_1"/>
    <property type="match status" value="2"/>
</dbReference>
<dbReference type="GO" id="GO:0003723">
    <property type="term" value="F:RNA binding"/>
    <property type="evidence" value="ECO:0007669"/>
    <property type="project" value="UniProtKB-UniRule"/>
</dbReference>
<protein>
    <recommendedName>
        <fullName evidence="3">K Homology domain-containing protein</fullName>
    </recommendedName>
</protein>
<feature type="domain" description="K Homology" evidence="3">
    <location>
        <begin position="58"/>
        <end position="131"/>
    </location>
</feature>